<accession>W4FYW0</accession>
<evidence type="ECO:0000313" key="2">
    <source>
        <dbReference type="EMBL" id="ETV72647.1"/>
    </source>
</evidence>
<protein>
    <submittedName>
        <fullName evidence="2">Uncharacterized protein</fullName>
    </submittedName>
</protein>
<dbReference type="GeneID" id="20814391"/>
<dbReference type="EMBL" id="KI913153">
    <property type="protein sequence ID" value="ETV72647.1"/>
    <property type="molecule type" value="Genomic_DNA"/>
</dbReference>
<sequence>MQKTAARVGGARLRVDNGRVLLMLSSRGLVPRHDQGSTDSEKWRKGRVSVHMAATPWREVVCGNKQLGSGGRLCAVLKRSVVAFQRCGWVLLSGGRNHQQTAGGCTPSRALEGDSNRHTKGASF</sequence>
<organism evidence="2">
    <name type="scientific">Aphanomyces astaci</name>
    <name type="common">Crayfish plague agent</name>
    <dbReference type="NCBI Taxonomy" id="112090"/>
    <lineage>
        <taxon>Eukaryota</taxon>
        <taxon>Sar</taxon>
        <taxon>Stramenopiles</taxon>
        <taxon>Oomycota</taxon>
        <taxon>Saprolegniomycetes</taxon>
        <taxon>Saprolegniales</taxon>
        <taxon>Verrucalvaceae</taxon>
        <taxon>Aphanomyces</taxon>
    </lineage>
</organism>
<proteinExistence type="predicted"/>
<feature type="region of interest" description="Disordered" evidence="1">
    <location>
        <begin position="95"/>
        <end position="124"/>
    </location>
</feature>
<name>W4FYW0_APHAT</name>
<dbReference type="AlphaFoldDB" id="W4FYW0"/>
<gene>
    <name evidence="2" type="ORF">H257_12395</name>
</gene>
<dbReference type="VEuPathDB" id="FungiDB:H257_12395"/>
<evidence type="ECO:0000256" key="1">
    <source>
        <dbReference type="SAM" id="MobiDB-lite"/>
    </source>
</evidence>
<reference evidence="2" key="1">
    <citation type="submission" date="2013-12" db="EMBL/GenBank/DDBJ databases">
        <title>The Genome Sequence of Aphanomyces astaci APO3.</title>
        <authorList>
            <consortium name="The Broad Institute Genomics Platform"/>
            <person name="Russ C."/>
            <person name="Tyler B."/>
            <person name="van West P."/>
            <person name="Dieguez-Uribeondo J."/>
            <person name="Young S.K."/>
            <person name="Zeng Q."/>
            <person name="Gargeya S."/>
            <person name="Fitzgerald M."/>
            <person name="Abouelleil A."/>
            <person name="Alvarado L."/>
            <person name="Chapman S.B."/>
            <person name="Gainer-Dewar J."/>
            <person name="Goldberg J."/>
            <person name="Griggs A."/>
            <person name="Gujja S."/>
            <person name="Hansen M."/>
            <person name="Howarth C."/>
            <person name="Imamovic A."/>
            <person name="Ireland A."/>
            <person name="Larimer J."/>
            <person name="McCowan C."/>
            <person name="Murphy C."/>
            <person name="Pearson M."/>
            <person name="Poon T.W."/>
            <person name="Priest M."/>
            <person name="Roberts A."/>
            <person name="Saif S."/>
            <person name="Shea T."/>
            <person name="Sykes S."/>
            <person name="Wortman J."/>
            <person name="Nusbaum C."/>
            <person name="Birren B."/>
        </authorList>
    </citation>
    <scope>NUCLEOTIDE SEQUENCE [LARGE SCALE GENOMIC DNA]</scope>
    <source>
        <strain evidence="2">APO3</strain>
    </source>
</reference>
<dbReference type="RefSeq" id="XP_009837875.1">
    <property type="nucleotide sequence ID" value="XM_009839573.1"/>
</dbReference>